<sequence length="166" mass="18642">MNQKEMVALWEQHTANEFVVKDADLAVATMVEDASVMHLPTMSGGFGKNYLRGYYRDVFIPGIPQNTTTETVDRSVGSDFLVEEIIMRMPHDQEIPFLLPGLAATGRTVEVPLVVVVKFRDDLMASERLYWDQAAVLAQIGLITAEDLPMADFTEVSRFLRDEVMS</sequence>
<organism evidence="1 2">
    <name type="scientific">Streptomyces sp. 900116325</name>
    <dbReference type="NCBI Taxonomy" id="3154295"/>
    <lineage>
        <taxon>Bacteria</taxon>
        <taxon>Bacillati</taxon>
        <taxon>Actinomycetota</taxon>
        <taxon>Actinomycetes</taxon>
        <taxon>Kitasatosporales</taxon>
        <taxon>Streptomycetaceae</taxon>
        <taxon>Streptomyces</taxon>
    </lineage>
</organism>
<reference evidence="1 2" key="1">
    <citation type="submission" date="2024-06" db="EMBL/GenBank/DDBJ databases">
        <title>The Natural Products Discovery Center: Release of the First 8490 Sequenced Strains for Exploring Actinobacteria Biosynthetic Diversity.</title>
        <authorList>
            <person name="Kalkreuter E."/>
            <person name="Kautsar S.A."/>
            <person name="Yang D."/>
            <person name="Bader C.D."/>
            <person name="Teijaro C.N."/>
            <person name="Fluegel L."/>
            <person name="Davis C.M."/>
            <person name="Simpson J.R."/>
            <person name="Lauterbach L."/>
            <person name="Steele A.D."/>
            <person name="Gui C."/>
            <person name="Meng S."/>
            <person name="Li G."/>
            <person name="Viehrig K."/>
            <person name="Ye F."/>
            <person name="Su P."/>
            <person name="Kiefer A.F."/>
            <person name="Nichols A."/>
            <person name="Cepeda A.J."/>
            <person name="Yan W."/>
            <person name="Fan B."/>
            <person name="Jiang Y."/>
            <person name="Adhikari A."/>
            <person name="Zheng C.-J."/>
            <person name="Schuster L."/>
            <person name="Cowan T.M."/>
            <person name="Smanski M.J."/>
            <person name="Chevrette M.G."/>
            <person name="De Carvalho L.P.S."/>
            <person name="Shen B."/>
        </authorList>
    </citation>
    <scope>NUCLEOTIDE SEQUENCE [LARGE SCALE GENOMIC DNA]</scope>
    <source>
        <strain evidence="1 2">NPDC005137</strain>
    </source>
</reference>
<dbReference type="SUPFAM" id="SSF54427">
    <property type="entry name" value="NTF2-like"/>
    <property type="match status" value="1"/>
</dbReference>
<dbReference type="PANTHER" id="PTHR38436">
    <property type="entry name" value="POLYKETIDE CYCLASE SNOAL-LIKE DOMAIN"/>
    <property type="match status" value="1"/>
</dbReference>
<evidence type="ECO:0000313" key="2">
    <source>
        <dbReference type="Proteomes" id="UP001550044"/>
    </source>
</evidence>
<proteinExistence type="predicted"/>
<dbReference type="RefSeq" id="WP_356709393.1">
    <property type="nucleotide sequence ID" value="NZ_JBEXIP010000006.1"/>
</dbReference>
<dbReference type="InterPro" id="IPR009959">
    <property type="entry name" value="Cyclase_SnoaL-like"/>
</dbReference>
<dbReference type="Gene3D" id="3.10.450.50">
    <property type="match status" value="1"/>
</dbReference>
<comment type="caution">
    <text evidence="1">The sequence shown here is derived from an EMBL/GenBank/DDBJ whole genome shotgun (WGS) entry which is preliminary data.</text>
</comment>
<name>A0ABV2U651_9ACTN</name>
<protein>
    <submittedName>
        <fullName evidence="1">Nuclear transport factor 2 family protein</fullName>
    </submittedName>
</protein>
<dbReference type="InterPro" id="IPR032710">
    <property type="entry name" value="NTF2-like_dom_sf"/>
</dbReference>
<dbReference type="Proteomes" id="UP001550044">
    <property type="component" value="Unassembled WGS sequence"/>
</dbReference>
<gene>
    <name evidence="1" type="ORF">ABZV61_11075</name>
</gene>
<evidence type="ECO:0000313" key="1">
    <source>
        <dbReference type="EMBL" id="MET8433328.1"/>
    </source>
</evidence>
<dbReference type="EMBL" id="JBEXIP010000006">
    <property type="protein sequence ID" value="MET8433328.1"/>
    <property type="molecule type" value="Genomic_DNA"/>
</dbReference>
<keyword evidence="2" id="KW-1185">Reference proteome</keyword>
<dbReference type="PANTHER" id="PTHR38436:SF3">
    <property type="entry name" value="CARBOXYMETHYLENEBUTENOLIDASE-RELATED"/>
    <property type="match status" value="1"/>
</dbReference>
<accession>A0ABV2U651</accession>